<evidence type="ECO:0000313" key="5">
    <source>
        <dbReference type="EMBL" id="KRT34623.1"/>
    </source>
</evidence>
<dbReference type="OrthoDB" id="9782395at2"/>
<sequence>MNLQEVRKTAFKWRGGLWTALYLIILFLAKPTHQSIIWGLIFVTAGQAIRFWAAGSIGLYRGVEVKASKLTTWGPYAFVRNPLYLGNGLIGLGWAIMAGGLSVWIFLLSFYIIYCLLIIPYEEGFLQNKFGSEYLSYRDRTGTLIIKRWPKMEEIKGPFSREVLVKSERHSLRVTIVGSLLIISRLWW</sequence>
<evidence type="ECO:0000256" key="1">
    <source>
        <dbReference type="ARBA" id="ARBA00004127"/>
    </source>
</evidence>
<keyword evidence="5" id="KW-0808">Transferase</keyword>
<keyword evidence="3" id="KW-1133">Transmembrane helix</keyword>
<keyword evidence="2" id="KW-0812">Transmembrane</keyword>
<evidence type="ECO:0000256" key="4">
    <source>
        <dbReference type="ARBA" id="ARBA00023136"/>
    </source>
</evidence>
<dbReference type="GO" id="GO:0032259">
    <property type="term" value="P:methylation"/>
    <property type="evidence" value="ECO:0007669"/>
    <property type="project" value="UniProtKB-KW"/>
</dbReference>
<dbReference type="Pfam" id="PF04191">
    <property type="entry name" value="PEMT"/>
    <property type="match status" value="1"/>
</dbReference>
<proteinExistence type="predicted"/>
<protein>
    <submittedName>
        <fullName evidence="5">Isoprenylcysteine carboxyl methyltransferase family protein</fullName>
    </submittedName>
</protein>
<dbReference type="Gene3D" id="1.20.120.1630">
    <property type="match status" value="1"/>
</dbReference>
<keyword evidence="5" id="KW-0489">Methyltransferase</keyword>
<comment type="caution">
    <text evidence="5">The sequence shown here is derived from an EMBL/GenBank/DDBJ whole genome shotgun (WGS) entry which is preliminary data.</text>
</comment>
<dbReference type="EMBL" id="ACJX03000001">
    <property type="protein sequence ID" value="KRT34623.1"/>
    <property type="molecule type" value="Genomic_DNA"/>
</dbReference>
<comment type="subcellular location">
    <subcellularLocation>
        <location evidence="1">Endomembrane system</location>
        <topology evidence="1">Multi-pass membrane protein</topology>
    </subcellularLocation>
</comment>
<dbReference type="AlphaFoldDB" id="A0A0T5X8E5"/>
<dbReference type="RefSeq" id="WP_009200500.1">
    <property type="nucleotide sequence ID" value="NZ_ACJX03000001.1"/>
</dbReference>
<dbReference type="GO" id="GO:0012505">
    <property type="term" value="C:endomembrane system"/>
    <property type="evidence" value="ECO:0007669"/>
    <property type="project" value="UniProtKB-SubCell"/>
</dbReference>
<dbReference type="GO" id="GO:0008168">
    <property type="term" value="F:methyltransferase activity"/>
    <property type="evidence" value="ECO:0007669"/>
    <property type="project" value="UniProtKB-KW"/>
</dbReference>
<dbReference type="STRING" id="592015.HMPREF1705_03857"/>
<dbReference type="eggNOG" id="COG2020">
    <property type="taxonomic scope" value="Bacteria"/>
</dbReference>
<name>A0A0T5X8E5_9BACT</name>
<evidence type="ECO:0000256" key="2">
    <source>
        <dbReference type="ARBA" id="ARBA00022692"/>
    </source>
</evidence>
<dbReference type="InterPro" id="IPR007318">
    <property type="entry name" value="Phopholipid_MeTrfase"/>
</dbReference>
<keyword evidence="6" id="KW-1185">Reference proteome</keyword>
<evidence type="ECO:0000313" key="6">
    <source>
        <dbReference type="Proteomes" id="UP000005273"/>
    </source>
</evidence>
<gene>
    <name evidence="5" type="ORF">HMPREF1705_03857</name>
</gene>
<evidence type="ECO:0000256" key="3">
    <source>
        <dbReference type="ARBA" id="ARBA00022989"/>
    </source>
</evidence>
<reference evidence="6" key="1">
    <citation type="submission" date="2012-09" db="EMBL/GenBank/DDBJ databases">
        <authorList>
            <person name="Weinstock G."/>
            <person name="Sodergren E."/>
            <person name="Clifton S."/>
            <person name="Fulton L."/>
            <person name="Fulton B."/>
            <person name="Courtney L."/>
            <person name="Fronick C."/>
            <person name="Harrison M."/>
            <person name="Strong C."/>
            <person name="Farmer C."/>
            <person name="Delehaunty K."/>
            <person name="Markovic C."/>
            <person name="Hall O."/>
            <person name="Minx P."/>
            <person name="Tomlinson C."/>
            <person name="Mitreva M."/>
            <person name="Nelson J."/>
            <person name="Hou S."/>
            <person name="Wollam A."/>
            <person name="Pepin K.H."/>
            <person name="Johnson M."/>
            <person name="Bhonagiri V."/>
            <person name="Nash W.E."/>
            <person name="Suruliraj S."/>
            <person name="Warren W."/>
            <person name="Chinwalla A."/>
            <person name="Mardis E.R."/>
            <person name="Wilson R.K."/>
        </authorList>
    </citation>
    <scope>NUCLEOTIDE SEQUENCE [LARGE SCALE GENOMIC DNA]</scope>
    <source>
        <strain evidence="6">OS1</strain>
    </source>
</reference>
<dbReference type="Proteomes" id="UP000005273">
    <property type="component" value="Unassembled WGS sequence"/>
</dbReference>
<keyword evidence="4" id="KW-0472">Membrane</keyword>
<dbReference type="PANTHER" id="PTHR12714:SF9">
    <property type="entry name" value="PROTEIN-S-ISOPRENYLCYSTEINE O-METHYLTRANSFERASE"/>
    <property type="match status" value="1"/>
</dbReference>
<organism evidence="5 6">
    <name type="scientific">Acetomicrobium hydrogeniformans ATCC BAA-1850</name>
    <dbReference type="NCBI Taxonomy" id="592015"/>
    <lineage>
        <taxon>Bacteria</taxon>
        <taxon>Thermotogati</taxon>
        <taxon>Synergistota</taxon>
        <taxon>Synergistia</taxon>
        <taxon>Synergistales</taxon>
        <taxon>Acetomicrobiaceae</taxon>
        <taxon>Acetomicrobium</taxon>
    </lineage>
</organism>
<dbReference type="PANTHER" id="PTHR12714">
    <property type="entry name" value="PROTEIN-S ISOPRENYLCYSTEINE O-METHYLTRANSFERASE"/>
    <property type="match status" value="1"/>
</dbReference>
<accession>A0A0T5X8E5</accession>